<dbReference type="AlphaFoldDB" id="A0A7T8KGQ8"/>
<evidence type="ECO:0000256" key="5">
    <source>
        <dbReference type="SAM" id="MobiDB-lite"/>
    </source>
</evidence>
<dbReference type="Pfam" id="PF00076">
    <property type="entry name" value="RRM_1"/>
    <property type="match status" value="2"/>
</dbReference>
<evidence type="ECO:0000256" key="3">
    <source>
        <dbReference type="ARBA" id="ARBA00033477"/>
    </source>
</evidence>
<feature type="domain" description="RRM" evidence="6">
    <location>
        <begin position="5"/>
        <end position="87"/>
    </location>
</feature>
<evidence type="ECO:0000256" key="2">
    <source>
        <dbReference type="ARBA" id="ARBA00022884"/>
    </source>
</evidence>
<evidence type="ECO:0000313" key="7">
    <source>
        <dbReference type="EMBL" id="QQP55632.1"/>
    </source>
</evidence>
<dbReference type="InterPro" id="IPR040434">
    <property type="entry name" value="TSAP1"/>
</dbReference>
<dbReference type="PANTHER" id="PTHR37457:SF3">
    <property type="entry name" value="TRNA SELENOCYSTEINE-ASSOCIATED PROTEIN 1"/>
    <property type="match status" value="1"/>
</dbReference>
<dbReference type="EMBL" id="CP045890">
    <property type="protein sequence ID" value="QQP55632.1"/>
    <property type="molecule type" value="Genomic_DNA"/>
</dbReference>
<feature type="compositionally biased region" description="Low complexity" evidence="5">
    <location>
        <begin position="212"/>
        <end position="221"/>
    </location>
</feature>
<feature type="compositionally biased region" description="Low complexity" evidence="5">
    <location>
        <begin position="188"/>
        <end position="197"/>
    </location>
</feature>
<name>A0A7T8KGQ8_CALRO</name>
<reference evidence="8" key="1">
    <citation type="submission" date="2021-01" db="EMBL/GenBank/DDBJ databases">
        <title>Caligus Genome Assembly.</title>
        <authorList>
            <person name="Gallardo-Escarate C."/>
        </authorList>
    </citation>
    <scope>NUCLEOTIDE SEQUENCE [LARGE SCALE GENOMIC DNA]</scope>
</reference>
<dbReference type="FunFam" id="3.30.70.330:FF:000159">
    <property type="entry name" value="tRNA selenocysteine 1-associated protein 1"/>
    <property type="match status" value="1"/>
</dbReference>
<dbReference type="Gene3D" id="3.30.70.330">
    <property type="match status" value="2"/>
</dbReference>
<dbReference type="Proteomes" id="UP000595437">
    <property type="component" value="Chromosome 1"/>
</dbReference>
<feature type="domain" description="RRM" evidence="6">
    <location>
        <begin position="98"/>
        <end position="177"/>
    </location>
</feature>
<dbReference type="InterPro" id="IPR035979">
    <property type="entry name" value="RBD_domain_sf"/>
</dbReference>
<evidence type="ECO:0000256" key="4">
    <source>
        <dbReference type="PROSITE-ProRule" id="PRU00176"/>
    </source>
</evidence>
<protein>
    <recommendedName>
        <fullName evidence="3">tRNA selenocysteine-associated protein 1</fullName>
    </recommendedName>
</protein>
<gene>
    <name evidence="7" type="ORF">FKW44_000029</name>
</gene>
<dbReference type="InterPro" id="IPR000504">
    <property type="entry name" value="RRM_dom"/>
</dbReference>
<evidence type="ECO:0000256" key="1">
    <source>
        <dbReference type="ARBA" id="ARBA00008920"/>
    </source>
</evidence>
<keyword evidence="8" id="KW-1185">Reference proteome</keyword>
<proteinExistence type="inferred from homology"/>
<comment type="similarity">
    <text evidence="1">Belongs to the RRM TRSPAP family.</text>
</comment>
<evidence type="ECO:0000259" key="6">
    <source>
        <dbReference type="PROSITE" id="PS50102"/>
    </source>
</evidence>
<organism evidence="7 8">
    <name type="scientific">Caligus rogercresseyi</name>
    <name type="common">Sea louse</name>
    <dbReference type="NCBI Taxonomy" id="217165"/>
    <lineage>
        <taxon>Eukaryota</taxon>
        <taxon>Metazoa</taxon>
        <taxon>Ecdysozoa</taxon>
        <taxon>Arthropoda</taxon>
        <taxon>Crustacea</taxon>
        <taxon>Multicrustacea</taxon>
        <taxon>Hexanauplia</taxon>
        <taxon>Copepoda</taxon>
        <taxon>Siphonostomatoida</taxon>
        <taxon>Caligidae</taxon>
        <taxon>Caligus</taxon>
    </lineage>
</organism>
<keyword evidence="2 4" id="KW-0694">RNA-binding</keyword>
<accession>A0A7T8KGQ8</accession>
<dbReference type="SUPFAM" id="SSF54928">
    <property type="entry name" value="RNA-binding domain, RBD"/>
    <property type="match status" value="2"/>
</dbReference>
<dbReference type="PROSITE" id="PS50102">
    <property type="entry name" value="RRM"/>
    <property type="match status" value="2"/>
</dbReference>
<evidence type="ECO:0000313" key="8">
    <source>
        <dbReference type="Proteomes" id="UP000595437"/>
    </source>
</evidence>
<feature type="region of interest" description="Disordered" evidence="5">
    <location>
        <begin position="180"/>
        <end position="224"/>
    </location>
</feature>
<dbReference type="SMART" id="SM00360">
    <property type="entry name" value="RRM"/>
    <property type="match status" value="2"/>
</dbReference>
<dbReference type="GO" id="GO:0003723">
    <property type="term" value="F:RNA binding"/>
    <property type="evidence" value="ECO:0007669"/>
    <property type="project" value="UniProtKB-UniRule"/>
</dbReference>
<sequence>MTRVGALWIGGLESYMDESFLSGAMMALGQDGIVSIKVMNNRCTGQPAGYGFINFESDQKAIYVMHRLGGKIIPNSSPPVRFKLNHNSTRLQPGELDTSVWVGDLSPDVDDFLLYQFFTTRYSSVRCAKVVLDEAGLSKGYGFVRFGLETEQQHALANMTGEIGLGSKPIKVSMANQKNRRIPENNTPWGAPGVEVGPPGGGNTPNDPWPPNSNTNSNLPPATHTPDYNLYQYYQYAQQLNQQQYAAAWNAWQQQQQQ</sequence>
<dbReference type="InterPro" id="IPR012677">
    <property type="entry name" value="Nucleotide-bd_a/b_plait_sf"/>
</dbReference>
<dbReference type="PANTHER" id="PTHR37457">
    <property type="entry name" value="TRNA SELENOCYSTEINE 1-ASSOCIATED PROTEIN 1-RELATED"/>
    <property type="match status" value="1"/>
</dbReference>
<dbReference type="OrthoDB" id="446113at2759"/>